<feature type="transmembrane region" description="Helical" evidence="6">
    <location>
        <begin position="387"/>
        <end position="412"/>
    </location>
</feature>
<feature type="transmembrane region" description="Helical" evidence="6">
    <location>
        <begin position="216"/>
        <end position="233"/>
    </location>
</feature>
<feature type="transmembrane region" description="Helical" evidence="6">
    <location>
        <begin position="142"/>
        <end position="164"/>
    </location>
</feature>
<feature type="transmembrane region" description="Helical" evidence="6">
    <location>
        <begin position="253"/>
        <end position="276"/>
    </location>
</feature>
<evidence type="ECO:0008006" key="9">
    <source>
        <dbReference type="Google" id="ProtNLM"/>
    </source>
</evidence>
<dbReference type="EMBL" id="JBAFVH010000013">
    <property type="protein sequence ID" value="MFG1374577.1"/>
    <property type="molecule type" value="Genomic_DNA"/>
</dbReference>
<comment type="caution">
    <text evidence="7">The sequence shown here is derived from an EMBL/GenBank/DDBJ whole genome shotgun (WGS) entry which is preliminary data.</text>
</comment>
<evidence type="ECO:0000256" key="1">
    <source>
        <dbReference type="ARBA" id="ARBA00004651"/>
    </source>
</evidence>
<evidence type="ECO:0000313" key="8">
    <source>
        <dbReference type="Proteomes" id="UP001604002"/>
    </source>
</evidence>
<feature type="transmembrane region" description="Helical" evidence="6">
    <location>
        <begin position="332"/>
        <end position="349"/>
    </location>
</feature>
<sequence length="427" mass="46873">MRFLMRFNSLFNLSLRGSSLVFRFVLSFYIIKFLGLEASGIYGLALGAVGIAPALLGWGLNYFVARDIVGLGLAEAAPRVKTRLFVTTVSLAAATLLALVLALATGYRIGRIDVFITILIWLEVYSADIHIALIAMEKAVEANVLVFIRLAAWVPFVIGLGVAFSELRTLEAIFVGWIASYAVAFGFLLYVIRHLPMRETLSTPLEKAWVTERLKGSWYIYVADLGLVGLVYVDRYIVSFLLGLKLTGLYTFYWSLANSLQTLMATAVVQLALPALFKAHNSGMIDRWRSTMRRQLIKTASFSTAIAVALFITCEAFMGYLNMPELAQHRDVFVLMLVAAIVRCCSDLFNVGLTSMRKDNLYATINLAGLFLTGAMAYVMISRFGFLGTGIATLATALIVATVRAAFLVTFIRRQTQGGPPPQGTGS</sequence>
<accession>A0ABW7A0N6</accession>
<evidence type="ECO:0000256" key="6">
    <source>
        <dbReference type="SAM" id="Phobius"/>
    </source>
</evidence>
<keyword evidence="3 6" id="KW-0812">Transmembrane</keyword>
<name>A0ABW7A0N6_9HYPH</name>
<feature type="transmembrane region" description="Helical" evidence="6">
    <location>
        <begin position="42"/>
        <end position="64"/>
    </location>
</feature>
<dbReference type="Proteomes" id="UP001604002">
    <property type="component" value="Unassembled WGS sequence"/>
</dbReference>
<dbReference type="InterPro" id="IPR050833">
    <property type="entry name" value="Poly_Biosynth_Transport"/>
</dbReference>
<feature type="transmembrane region" description="Helical" evidence="6">
    <location>
        <begin position="361"/>
        <end position="381"/>
    </location>
</feature>
<keyword evidence="8" id="KW-1185">Reference proteome</keyword>
<gene>
    <name evidence="7" type="ORF">V5F32_20565</name>
</gene>
<evidence type="ECO:0000313" key="7">
    <source>
        <dbReference type="EMBL" id="MFG1374577.1"/>
    </source>
</evidence>
<keyword evidence="4 6" id="KW-1133">Transmembrane helix</keyword>
<reference evidence="7 8" key="1">
    <citation type="submission" date="2024-02" db="EMBL/GenBank/DDBJ databases">
        <title>Expansion and revision of Xanthobacter and proposal of Roseixanthobacter gen. nov.</title>
        <authorList>
            <person name="Soltysiak M.P.M."/>
            <person name="Jalihal A."/>
            <person name="Ory A."/>
            <person name="Chrisophersen C."/>
            <person name="Lee A.D."/>
            <person name="Boulton J."/>
            <person name="Springer M."/>
        </authorList>
    </citation>
    <scope>NUCLEOTIDE SEQUENCE [LARGE SCALE GENOMIC DNA]</scope>
    <source>
        <strain evidence="7 8">23A</strain>
    </source>
</reference>
<evidence type="ECO:0000256" key="2">
    <source>
        <dbReference type="ARBA" id="ARBA00022475"/>
    </source>
</evidence>
<proteinExistence type="predicted"/>
<comment type="subcellular location">
    <subcellularLocation>
        <location evidence="1">Cell membrane</location>
        <topology evidence="1">Multi-pass membrane protein</topology>
    </subcellularLocation>
</comment>
<feature type="transmembrane region" description="Helical" evidence="6">
    <location>
        <begin position="296"/>
        <end position="320"/>
    </location>
</feature>
<keyword evidence="2" id="KW-1003">Cell membrane</keyword>
<feature type="transmembrane region" description="Helical" evidence="6">
    <location>
        <begin position="84"/>
        <end position="109"/>
    </location>
</feature>
<evidence type="ECO:0000256" key="3">
    <source>
        <dbReference type="ARBA" id="ARBA00022692"/>
    </source>
</evidence>
<evidence type="ECO:0000256" key="5">
    <source>
        <dbReference type="ARBA" id="ARBA00023136"/>
    </source>
</evidence>
<keyword evidence="5 6" id="KW-0472">Membrane</keyword>
<feature type="transmembrane region" description="Helical" evidence="6">
    <location>
        <begin position="170"/>
        <end position="192"/>
    </location>
</feature>
<dbReference type="PANTHER" id="PTHR30250:SF11">
    <property type="entry name" value="O-ANTIGEN TRANSPORTER-RELATED"/>
    <property type="match status" value="1"/>
</dbReference>
<feature type="transmembrane region" description="Helical" evidence="6">
    <location>
        <begin position="20"/>
        <end position="36"/>
    </location>
</feature>
<protein>
    <recommendedName>
        <fullName evidence="9">O-antigen/teichoic acid export membrane protein</fullName>
    </recommendedName>
</protein>
<feature type="transmembrane region" description="Helical" evidence="6">
    <location>
        <begin position="115"/>
        <end position="135"/>
    </location>
</feature>
<evidence type="ECO:0000256" key="4">
    <source>
        <dbReference type="ARBA" id="ARBA00022989"/>
    </source>
</evidence>
<organism evidence="7 8">
    <name type="scientific">Xanthobacter oligotrophicus</name>
    <dbReference type="NCBI Taxonomy" id="2607286"/>
    <lineage>
        <taxon>Bacteria</taxon>
        <taxon>Pseudomonadati</taxon>
        <taxon>Pseudomonadota</taxon>
        <taxon>Alphaproteobacteria</taxon>
        <taxon>Hyphomicrobiales</taxon>
        <taxon>Xanthobacteraceae</taxon>
        <taxon>Xanthobacter</taxon>
    </lineage>
</organism>
<dbReference type="PANTHER" id="PTHR30250">
    <property type="entry name" value="PST FAMILY PREDICTED COLANIC ACID TRANSPORTER"/>
    <property type="match status" value="1"/>
</dbReference>
<dbReference type="RefSeq" id="WP_393994205.1">
    <property type="nucleotide sequence ID" value="NZ_JBAFVH010000013.1"/>
</dbReference>